<name>A0AAD4NYT4_PERFH</name>
<feature type="signal peptide" evidence="1">
    <location>
        <begin position="1"/>
        <end position="23"/>
    </location>
</feature>
<gene>
    <name evidence="3" type="ORF">C2S53_019310</name>
</gene>
<proteinExistence type="predicted"/>
<dbReference type="PANTHER" id="PTHR27006">
    <property type="entry name" value="PROMASTIGOTE SURFACE ANTIGEN PROTEIN PSA"/>
    <property type="match status" value="1"/>
</dbReference>
<dbReference type="Proteomes" id="UP001190926">
    <property type="component" value="Unassembled WGS sequence"/>
</dbReference>
<feature type="domain" description="Serine-threonine/tyrosine-protein kinase catalytic" evidence="2">
    <location>
        <begin position="23"/>
        <end position="129"/>
    </location>
</feature>
<reference evidence="3 4" key="1">
    <citation type="journal article" date="2021" name="Nat. Commun.">
        <title>Incipient diploidization of the medicinal plant Perilla within 10,000 years.</title>
        <authorList>
            <person name="Zhang Y."/>
            <person name="Shen Q."/>
            <person name="Leng L."/>
            <person name="Zhang D."/>
            <person name="Chen S."/>
            <person name="Shi Y."/>
            <person name="Ning Z."/>
            <person name="Chen S."/>
        </authorList>
    </citation>
    <scope>NUCLEOTIDE SEQUENCE [LARGE SCALE GENOMIC DNA]</scope>
    <source>
        <strain evidence="4">cv. PC099</strain>
    </source>
</reference>
<dbReference type="InterPro" id="IPR011009">
    <property type="entry name" value="Kinase-like_dom_sf"/>
</dbReference>
<protein>
    <recommendedName>
        <fullName evidence="2">Serine-threonine/tyrosine-protein kinase catalytic domain-containing protein</fullName>
    </recommendedName>
</protein>
<organism evidence="3 4">
    <name type="scientific">Perilla frutescens var. hirtella</name>
    <name type="common">Perilla citriodora</name>
    <name type="synonym">Perilla setoyensis</name>
    <dbReference type="NCBI Taxonomy" id="608512"/>
    <lineage>
        <taxon>Eukaryota</taxon>
        <taxon>Viridiplantae</taxon>
        <taxon>Streptophyta</taxon>
        <taxon>Embryophyta</taxon>
        <taxon>Tracheophyta</taxon>
        <taxon>Spermatophyta</taxon>
        <taxon>Magnoliopsida</taxon>
        <taxon>eudicotyledons</taxon>
        <taxon>Gunneridae</taxon>
        <taxon>Pentapetalae</taxon>
        <taxon>asterids</taxon>
        <taxon>lamiids</taxon>
        <taxon>Lamiales</taxon>
        <taxon>Lamiaceae</taxon>
        <taxon>Nepetoideae</taxon>
        <taxon>Elsholtzieae</taxon>
        <taxon>Perilla</taxon>
    </lineage>
</organism>
<keyword evidence="1" id="KW-0732">Signal</keyword>
<dbReference type="AlphaFoldDB" id="A0AAD4NYT4"/>
<evidence type="ECO:0000256" key="1">
    <source>
        <dbReference type="SAM" id="SignalP"/>
    </source>
</evidence>
<evidence type="ECO:0000313" key="4">
    <source>
        <dbReference type="Proteomes" id="UP001190926"/>
    </source>
</evidence>
<dbReference type="EMBL" id="SDAM02006469">
    <property type="protein sequence ID" value="KAH6819850.1"/>
    <property type="molecule type" value="Genomic_DNA"/>
</dbReference>
<evidence type="ECO:0000313" key="3">
    <source>
        <dbReference type="EMBL" id="KAH6819850.1"/>
    </source>
</evidence>
<dbReference type="Gene3D" id="1.10.510.10">
    <property type="entry name" value="Transferase(Phosphotransferase) domain 1"/>
    <property type="match status" value="1"/>
</dbReference>
<sequence length="172" mass="19309">MQLINSMKTIFLAGVVLVRFTSGYMSPEYAIHGRFSEKSDVFSFGVLLLEIVKGEKSTHYCNHEQSQSLLANAWKLWSEDNSLAFVDESICNNKEKFQDEMGRCIQIGLSCVQEFPNDRPTVQTLLSMLTGEIVDIPTPERPVVSENRNDLSSGTQIGISINHLTLTQLHGR</sequence>
<comment type="caution">
    <text evidence="3">The sequence shown here is derived from an EMBL/GenBank/DDBJ whole genome shotgun (WGS) entry which is preliminary data.</text>
</comment>
<evidence type="ECO:0000259" key="2">
    <source>
        <dbReference type="Pfam" id="PF07714"/>
    </source>
</evidence>
<dbReference type="SUPFAM" id="SSF56112">
    <property type="entry name" value="Protein kinase-like (PK-like)"/>
    <property type="match status" value="1"/>
</dbReference>
<dbReference type="PANTHER" id="PTHR27006:SF619">
    <property type="entry name" value="CYSTEINE-RICH RECEPTOR-LIKE PROTEIN KINASE 15"/>
    <property type="match status" value="1"/>
</dbReference>
<feature type="chain" id="PRO_5041953618" description="Serine-threonine/tyrosine-protein kinase catalytic domain-containing protein" evidence="1">
    <location>
        <begin position="24"/>
        <end position="172"/>
    </location>
</feature>
<accession>A0AAD4NYT4</accession>
<dbReference type="InterPro" id="IPR001245">
    <property type="entry name" value="Ser-Thr/Tyr_kinase_cat_dom"/>
</dbReference>
<dbReference type="GO" id="GO:0004672">
    <property type="term" value="F:protein kinase activity"/>
    <property type="evidence" value="ECO:0007669"/>
    <property type="project" value="InterPro"/>
</dbReference>
<keyword evidence="4" id="KW-1185">Reference proteome</keyword>
<dbReference type="Pfam" id="PF07714">
    <property type="entry name" value="PK_Tyr_Ser-Thr"/>
    <property type="match status" value="1"/>
</dbReference>